<reference evidence="1" key="1">
    <citation type="submission" date="2022-04" db="EMBL/GenBank/DDBJ databases">
        <title>Jade perch genome.</title>
        <authorList>
            <person name="Chao B."/>
        </authorList>
    </citation>
    <scope>NUCLEOTIDE SEQUENCE</scope>
    <source>
        <strain evidence="1">CB-2022</strain>
    </source>
</reference>
<comment type="caution">
    <text evidence="1">The sequence shown here is derived from an EMBL/GenBank/DDBJ whole genome shotgun (WGS) entry which is preliminary data.</text>
</comment>
<dbReference type="Proteomes" id="UP000831701">
    <property type="component" value="Chromosome 6"/>
</dbReference>
<dbReference type="EMBL" id="CM041536">
    <property type="protein sequence ID" value="KAI3371271.1"/>
    <property type="molecule type" value="Genomic_DNA"/>
</dbReference>
<accession>A0ACB8WU77</accession>
<evidence type="ECO:0000313" key="1">
    <source>
        <dbReference type="EMBL" id="KAI3371271.1"/>
    </source>
</evidence>
<protein>
    <submittedName>
        <fullName evidence="1">Uncharacterized protein</fullName>
    </submittedName>
</protein>
<sequence>FAHGDHVGRFCIWTESAFHKLDELYGTWRKPASLNLPVHKMTNTDLRRILKSEEIQKSLCTPKVLKKNHLKNLRIMLKLNPNAKTARHHANIKHDQAKMLKTKEEAWQEGAPAKLKA</sequence>
<organism evidence="1 2">
    <name type="scientific">Scortum barcoo</name>
    <name type="common">barcoo grunter</name>
    <dbReference type="NCBI Taxonomy" id="214431"/>
    <lineage>
        <taxon>Eukaryota</taxon>
        <taxon>Metazoa</taxon>
        <taxon>Chordata</taxon>
        <taxon>Craniata</taxon>
        <taxon>Vertebrata</taxon>
        <taxon>Euteleostomi</taxon>
        <taxon>Actinopterygii</taxon>
        <taxon>Neopterygii</taxon>
        <taxon>Teleostei</taxon>
        <taxon>Neoteleostei</taxon>
        <taxon>Acanthomorphata</taxon>
        <taxon>Eupercaria</taxon>
        <taxon>Centrarchiformes</taxon>
        <taxon>Terapontoidei</taxon>
        <taxon>Terapontidae</taxon>
        <taxon>Scortum</taxon>
    </lineage>
</organism>
<keyword evidence="2" id="KW-1185">Reference proteome</keyword>
<evidence type="ECO:0000313" key="2">
    <source>
        <dbReference type="Proteomes" id="UP000831701"/>
    </source>
</evidence>
<feature type="non-terminal residue" evidence="1">
    <location>
        <position position="1"/>
    </location>
</feature>
<proteinExistence type="predicted"/>
<gene>
    <name evidence="1" type="ORF">L3Q82_023894</name>
</gene>
<name>A0ACB8WU77_9TELE</name>